<comment type="subcellular location">
    <subcellularLocation>
        <location evidence="1">Membrane</location>
        <topology evidence="1">Multi-pass membrane protein</topology>
    </subcellularLocation>
</comment>
<dbReference type="InterPro" id="IPR001898">
    <property type="entry name" value="SLC13A/DASS"/>
</dbReference>
<dbReference type="PROSITE" id="PS01271">
    <property type="entry name" value="NA_SULFATE"/>
    <property type="match status" value="1"/>
</dbReference>
<feature type="transmembrane region" description="Helical" evidence="6">
    <location>
        <begin position="42"/>
        <end position="69"/>
    </location>
</feature>
<name>A0A4V2JAX7_9FLAO</name>
<evidence type="ECO:0000313" key="8">
    <source>
        <dbReference type="Proteomes" id="UP000292372"/>
    </source>
</evidence>
<gene>
    <name evidence="7" type="ORF">EYD46_10240</name>
</gene>
<feature type="transmembrane region" description="Helical" evidence="6">
    <location>
        <begin position="296"/>
        <end position="315"/>
    </location>
</feature>
<evidence type="ECO:0000256" key="5">
    <source>
        <dbReference type="ARBA" id="ARBA00023136"/>
    </source>
</evidence>
<dbReference type="RefSeq" id="WP_130936990.1">
    <property type="nucleotide sequence ID" value="NZ_BMEE01000004.1"/>
</dbReference>
<evidence type="ECO:0000313" key="7">
    <source>
        <dbReference type="EMBL" id="TBN15505.1"/>
    </source>
</evidence>
<proteinExistence type="predicted"/>
<dbReference type="OrthoDB" id="9766267at2"/>
<feature type="transmembrane region" description="Helical" evidence="6">
    <location>
        <begin position="273"/>
        <end position="290"/>
    </location>
</feature>
<dbReference type="Pfam" id="PF00939">
    <property type="entry name" value="Na_sulph_symp"/>
    <property type="match status" value="1"/>
</dbReference>
<dbReference type="NCBIfam" id="TIGR00785">
    <property type="entry name" value="dass"/>
    <property type="match status" value="1"/>
</dbReference>
<feature type="transmembrane region" description="Helical" evidence="6">
    <location>
        <begin position="12"/>
        <end position="30"/>
    </location>
</feature>
<keyword evidence="3 6" id="KW-0812">Transmembrane</keyword>
<keyword evidence="2" id="KW-0813">Transport</keyword>
<feature type="transmembrane region" description="Helical" evidence="6">
    <location>
        <begin position="336"/>
        <end position="362"/>
    </location>
</feature>
<keyword evidence="4 6" id="KW-1133">Transmembrane helix</keyword>
<evidence type="ECO:0000256" key="4">
    <source>
        <dbReference type="ARBA" id="ARBA00022989"/>
    </source>
</evidence>
<keyword evidence="8" id="KW-1185">Reference proteome</keyword>
<dbReference type="Proteomes" id="UP000292372">
    <property type="component" value="Unassembled WGS sequence"/>
</dbReference>
<dbReference type="GO" id="GO:0005886">
    <property type="term" value="C:plasma membrane"/>
    <property type="evidence" value="ECO:0007669"/>
    <property type="project" value="TreeGrafter"/>
</dbReference>
<dbReference type="InterPro" id="IPR031312">
    <property type="entry name" value="Na/sul_symport_CS"/>
</dbReference>
<dbReference type="EMBL" id="SIRS01000004">
    <property type="protein sequence ID" value="TBN15505.1"/>
    <property type="molecule type" value="Genomic_DNA"/>
</dbReference>
<evidence type="ECO:0000256" key="6">
    <source>
        <dbReference type="SAM" id="Phobius"/>
    </source>
</evidence>
<feature type="transmembrane region" description="Helical" evidence="6">
    <location>
        <begin position="120"/>
        <end position="138"/>
    </location>
</feature>
<dbReference type="CDD" id="cd01115">
    <property type="entry name" value="SLC13_permease"/>
    <property type="match status" value="1"/>
</dbReference>
<dbReference type="AlphaFoldDB" id="A0A4V2JAX7"/>
<evidence type="ECO:0000256" key="1">
    <source>
        <dbReference type="ARBA" id="ARBA00004141"/>
    </source>
</evidence>
<dbReference type="GO" id="GO:0015141">
    <property type="term" value="F:succinate transmembrane transporter activity"/>
    <property type="evidence" value="ECO:0007669"/>
    <property type="project" value="UniProtKB-ARBA"/>
</dbReference>
<feature type="transmembrane region" description="Helical" evidence="6">
    <location>
        <begin position="368"/>
        <end position="386"/>
    </location>
</feature>
<protein>
    <submittedName>
        <fullName evidence="7">DASS family sodium-coupled anion symporter</fullName>
    </submittedName>
</protein>
<keyword evidence="5 6" id="KW-0472">Membrane</keyword>
<sequence length="479" mass="52123">MANNSLSKRIGLFIGPLLFFILYFLPFQFISNKGDLVLATALWMIVWWITEAVSISVTALLPILLFPLLNIMPLPDVGANYGSPIIFLFFGGFVLALALEKVNLHKRIALNIIKKTGTSPNKVILGFMIATAFMSMWISNTASTVVMLPIALSVIKLLTNDNDGFTKKDRNFALSVMLGIAFSANAGGISTIIGTPPNSVLVGLLENEYKIEISFLKWMLLGLPFSIILITIIYFVLVKWLFPNTGLNFNTSNTIINNELQKLGKVSPKEKQVLIVFVLMVFLWIFRSTINTLLPQLLLSDTTISIAGAIALFAIPHNIKKGDFILKWEDTKHLAWGILILFGGGLALAKGMSATGIVAIVADTIANADISIILIATLLIILMLFMTELMSNVALVAVLAPVVAGIAIGLELPILYLLIPVTMASSCAFMLPMATPPNAIVFASGYVKVHEMAKVGIIINLIAVVLLIGVFKFFVPLIF</sequence>
<feature type="transmembrane region" description="Helical" evidence="6">
    <location>
        <begin position="81"/>
        <end position="99"/>
    </location>
</feature>
<organism evidence="7 8">
    <name type="scientific">Hyunsoonleella pacifica</name>
    <dbReference type="NCBI Taxonomy" id="1080224"/>
    <lineage>
        <taxon>Bacteria</taxon>
        <taxon>Pseudomonadati</taxon>
        <taxon>Bacteroidota</taxon>
        <taxon>Flavobacteriia</taxon>
        <taxon>Flavobacteriales</taxon>
        <taxon>Flavobacteriaceae</taxon>
    </lineage>
</organism>
<feature type="transmembrane region" description="Helical" evidence="6">
    <location>
        <begin position="172"/>
        <end position="195"/>
    </location>
</feature>
<feature type="transmembrane region" description="Helical" evidence="6">
    <location>
        <begin position="215"/>
        <end position="237"/>
    </location>
</feature>
<accession>A0A4V2JAX7</accession>
<dbReference type="PANTHER" id="PTHR10283:SF82">
    <property type="entry name" value="SOLUTE CARRIER FAMILY 13 MEMBER 2"/>
    <property type="match status" value="1"/>
</dbReference>
<evidence type="ECO:0000256" key="3">
    <source>
        <dbReference type="ARBA" id="ARBA00022692"/>
    </source>
</evidence>
<reference evidence="7 8" key="1">
    <citation type="journal article" date="2015" name="Int. J. Syst. Evol. Microbiol.">
        <title>Hyunsoonleella pacifica sp. nov., isolated from seawater of South Pacific Gyre.</title>
        <authorList>
            <person name="Gao X."/>
            <person name="Zhang Z."/>
            <person name="Dai X."/>
            <person name="Zhang X.H."/>
        </authorList>
    </citation>
    <scope>NUCLEOTIDE SEQUENCE [LARGE SCALE GENOMIC DNA]</scope>
    <source>
        <strain evidence="7 8">SW033</strain>
    </source>
</reference>
<dbReference type="PANTHER" id="PTHR10283">
    <property type="entry name" value="SOLUTE CARRIER FAMILY 13 MEMBER"/>
    <property type="match status" value="1"/>
</dbReference>
<comment type="caution">
    <text evidence="7">The sequence shown here is derived from an EMBL/GenBank/DDBJ whole genome shotgun (WGS) entry which is preliminary data.</text>
</comment>
<feature type="transmembrane region" description="Helical" evidence="6">
    <location>
        <begin position="455"/>
        <end position="475"/>
    </location>
</feature>
<evidence type="ECO:0000256" key="2">
    <source>
        <dbReference type="ARBA" id="ARBA00022448"/>
    </source>
</evidence>
<feature type="transmembrane region" description="Helical" evidence="6">
    <location>
        <begin position="393"/>
        <end position="410"/>
    </location>
</feature>